<proteinExistence type="predicted"/>
<sequence length="1075" mass="112768">MLLGSICRFTRLAAFAAVATVVCPSPLFSLAATEETTPFKAPEESTDSSHVIGFITLDQLISSLKDVSLRQSFLEALPTQWALPKFSASSTSELDQLQAWTKNIRTRILPALPLGESISNVTAEISSRTLTVPDVLNGLLHNAGTDKEGLFSTVFGGDTQTSLPPILKEFTTALPLHRGVQEEGGSASPSLSPVEDALRWLPSLDLLNTGRLSQIFAIPSELAWPISRQRLELLLPVLTRSTGEGQNSLAGLQFKDFDGLSALRVHLKDLLVPLSQADGSLLFANLTDVLPDFQLPATIDILPLATLENKELGSVDSLWSSVKGTMLSRMAVLGGETPFLVGPVLNLNSLPKLQLASSSLMQRLSEQGMPLKLNTTLDGTSDVIASVLETLDSGMPLDDRMKDLFSSRATRLHDAIVSPVEALLKTSDAKESTHLSDMLEQWRGAWERVSPQDFLSDHFFGMKLPLVAIPRDSLPGLFTSLKSLRGGCGEAAGESVTSCALNLPSLSALPLGAAFGEESLEAMYSRVEGLSEQLRTAVEQLQGRIMRNLPITEPASREKPATKSTEGAPKDVIALRQAMDATVKLADTMTAALQFTKKEVRALQLFNVPRDGGLAAGGLLDDLGASAAQLLKHSAPGSPSQLRSFVANIQGSPLLAVPRSVYNQLVKAAAGEHEQQQQTTTNNVRRRRLQAASQMPAATPAVSAPSTREDGLVLVDPLIFGNLLNNLRVVDAAGLRGKLKEVLPRAASGPSGGSEEARPLFPLPPLVEDLFANNSLSLPALTFPTSDLLRTGVFPTQLLNAPLSQWVSSAVIPTDFSGRTLPELLDVQAVAAQMQALPLGELLPGLRAAASSIGMELPSSLLEDGSGLLARTVGDLQINALLPPQLLHIPLSQLVDGSGVVGREILDLPLGSILAGGEAATSLLAQPFADVLGLRTVLESLATQPSTPLKIELPELGRATGGVSAAQAHLAQLLSAGGLPGGAVALPAVSGEWLSLPSLEKIVPGGAAGGIVGTVAGKIAPAAATAGGFLSGRAGANAAAPDAAAGVRGKRLPMGDALKNFSALTGLPLGNDLFF</sequence>
<evidence type="ECO:0000313" key="4">
    <source>
        <dbReference type="Proteomes" id="UP000224006"/>
    </source>
</evidence>
<feature type="signal peptide" evidence="2">
    <location>
        <begin position="1"/>
        <end position="24"/>
    </location>
</feature>
<reference evidence="3 4" key="1">
    <citation type="submission" date="2017-09" db="EMBL/GenBank/DDBJ databases">
        <title>Genome sequencing of Besnoitia besnoiti strain Bb-Ger1.</title>
        <authorList>
            <person name="Schares G."/>
            <person name="Venepally P."/>
            <person name="Lorenzi H.A."/>
        </authorList>
    </citation>
    <scope>NUCLEOTIDE SEQUENCE [LARGE SCALE GENOMIC DNA]</scope>
    <source>
        <strain evidence="3 4">Bb-Ger1</strain>
    </source>
</reference>
<feature type="region of interest" description="Disordered" evidence="1">
    <location>
        <begin position="671"/>
        <end position="706"/>
    </location>
</feature>
<keyword evidence="2" id="KW-0732">Signal</keyword>
<evidence type="ECO:0008006" key="5">
    <source>
        <dbReference type="Google" id="ProtNLM"/>
    </source>
</evidence>
<accession>A0A2A9MC60</accession>
<keyword evidence="4" id="KW-1185">Reference proteome</keyword>
<feature type="compositionally biased region" description="Low complexity" evidence="1">
    <location>
        <begin position="696"/>
        <end position="706"/>
    </location>
</feature>
<gene>
    <name evidence="3" type="ORF">BESB_081790</name>
</gene>
<dbReference type="VEuPathDB" id="ToxoDB:BESB_081790"/>
<dbReference type="OrthoDB" id="348418at2759"/>
<dbReference type="AlphaFoldDB" id="A0A2A9MC60"/>
<evidence type="ECO:0000256" key="1">
    <source>
        <dbReference type="SAM" id="MobiDB-lite"/>
    </source>
</evidence>
<comment type="caution">
    <text evidence="3">The sequence shown here is derived from an EMBL/GenBank/DDBJ whole genome shotgun (WGS) entry which is preliminary data.</text>
</comment>
<name>A0A2A9MC60_BESBE</name>
<dbReference type="Proteomes" id="UP000224006">
    <property type="component" value="Chromosome VIII"/>
</dbReference>
<dbReference type="RefSeq" id="XP_029216989.1">
    <property type="nucleotide sequence ID" value="XM_029366529.1"/>
</dbReference>
<dbReference type="EMBL" id="NWUJ01000009">
    <property type="protein sequence ID" value="PFH32980.1"/>
    <property type="molecule type" value="Genomic_DNA"/>
</dbReference>
<organism evidence="3 4">
    <name type="scientific">Besnoitia besnoiti</name>
    <name type="common">Apicomplexan protozoan</name>
    <dbReference type="NCBI Taxonomy" id="94643"/>
    <lineage>
        <taxon>Eukaryota</taxon>
        <taxon>Sar</taxon>
        <taxon>Alveolata</taxon>
        <taxon>Apicomplexa</taxon>
        <taxon>Conoidasida</taxon>
        <taxon>Coccidia</taxon>
        <taxon>Eucoccidiorida</taxon>
        <taxon>Eimeriorina</taxon>
        <taxon>Sarcocystidae</taxon>
        <taxon>Besnoitia</taxon>
    </lineage>
</organism>
<feature type="chain" id="PRO_5012563775" description="Transmembrane protein" evidence="2">
    <location>
        <begin position="25"/>
        <end position="1075"/>
    </location>
</feature>
<protein>
    <recommendedName>
        <fullName evidence="5">Transmembrane protein</fullName>
    </recommendedName>
</protein>
<dbReference type="KEGG" id="bbes:BESB_081790"/>
<evidence type="ECO:0000256" key="2">
    <source>
        <dbReference type="SAM" id="SignalP"/>
    </source>
</evidence>
<dbReference type="GeneID" id="40313105"/>
<evidence type="ECO:0000313" key="3">
    <source>
        <dbReference type="EMBL" id="PFH32980.1"/>
    </source>
</evidence>